<dbReference type="InterPro" id="IPR015422">
    <property type="entry name" value="PyrdxlP-dep_Trfase_small"/>
</dbReference>
<organism evidence="4">
    <name type="scientific">freshwater metagenome</name>
    <dbReference type="NCBI Taxonomy" id="449393"/>
    <lineage>
        <taxon>unclassified sequences</taxon>
        <taxon>metagenomes</taxon>
        <taxon>ecological metagenomes</taxon>
    </lineage>
</organism>
<dbReference type="GO" id="GO:0042802">
    <property type="term" value="F:identical protein binding"/>
    <property type="evidence" value="ECO:0007669"/>
    <property type="project" value="TreeGrafter"/>
</dbReference>
<reference evidence="4" key="1">
    <citation type="submission" date="2020-05" db="EMBL/GenBank/DDBJ databases">
        <authorList>
            <person name="Chiriac C."/>
            <person name="Salcher M."/>
            <person name="Ghai R."/>
            <person name="Kavagutti S V."/>
        </authorList>
    </citation>
    <scope>NUCLEOTIDE SEQUENCE</scope>
</reference>
<dbReference type="InterPro" id="IPR050103">
    <property type="entry name" value="Class-III_PLP-dep_AT"/>
</dbReference>
<dbReference type="AlphaFoldDB" id="A0A6J6HIZ2"/>
<gene>
    <name evidence="4" type="ORF">UFOPK1826_01431</name>
</gene>
<proteinExistence type="predicted"/>
<dbReference type="Pfam" id="PF00202">
    <property type="entry name" value="Aminotran_3"/>
    <property type="match status" value="1"/>
</dbReference>
<keyword evidence="3" id="KW-0808">Transferase</keyword>
<dbReference type="PANTHER" id="PTHR11986:SF79">
    <property type="entry name" value="ACETYLORNITHINE AMINOTRANSFERASE, MITOCHONDRIAL"/>
    <property type="match status" value="1"/>
</dbReference>
<name>A0A6J6HIZ2_9ZZZZ</name>
<evidence type="ECO:0000256" key="2">
    <source>
        <dbReference type="ARBA" id="ARBA00022576"/>
    </source>
</evidence>
<dbReference type="InterPro" id="IPR015424">
    <property type="entry name" value="PyrdxlP-dep_Trfase"/>
</dbReference>
<evidence type="ECO:0000256" key="3">
    <source>
        <dbReference type="ARBA" id="ARBA00022679"/>
    </source>
</evidence>
<protein>
    <submittedName>
        <fullName evidence="4">Unannotated protein</fullName>
    </submittedName>
</protein>
<comment type="cofactor">
    <cofactor evidence="1">
        <name>pyridoxal 5'-phosphate</name>
        <dbReference type="ChEBI" id="CHEBI:597326"/>
    </cofactor>
</comment>
<evidence type="ECO:0000256" key="1">
    <source>
        <dbReference type="ARBA" id="ARBA00001933"/>
    </source>
</evidence>
<dbReference type="SUPFAM" id="SSF53383">
    <property type="entry name" value="PLP-dependent transferases"/>
    <property type="match status" value="1"/>
</dbReference>
<dbReference type="GO" id="GO:0008483">
    <property type="term" value="F:transaminase activity"/>
    <property type="evidence" value="ECO:0007669"/>
    <property type="project" value="UniProtKB-KW"/>
</dbReference>
<dbReference type="EMBL" id="CAEZUN010000233">
    <property type="protein sequence ID" value="CAB4613702.1"/>
    <property type="molecule type" value="Genomic_DNA"/>
</dbReference>
<accession>A0A6J6HIZ2</accession>
<dbReference type="GO" id="GO:0030170">
    <property type="term" value="F:pyridoxal phosphate binding"/>
    <property type="evidence" value="ECO:0007669"/>
    <property type="project" value="InterPro"/>
</dbReference>
<dbReference type="InterPro" id="IPR005814">
    <property type="entry name" value="Aminotrans_3"/>
</dbReference>
<evidence type="ECO:0000313" key="4">
    <source>
        <dbReference type="EMBL" id="CAB4613702.1"/>
    </source>
</evidence>
<sequence>MIDMDAPQVAMQRGKELSEKLRAVNGVVEVRGKGLLLAAELKPELDAKKIASQLLDQGLIVNGVTSHALRLAPPLTVSSAEIDEAISIIKQVVQ</sequence>
<keyword evidence="2" id="KW-0032">Aminotransferase</keyword>
<dbReference type="Gene3D" id="3.90.1150.10">
    <property type="entry name" value="Aspartate Aminotransferase, domain 1"/>
    <property type="match status" value="1"/>
</dbReference>
<dbReference type="PANTHER" id="PTHR11986">
    <property type="entry name" value="AMINOTRANSFERASE CLASS III"/>
    <property type="match status" value="1"/>
</dbReference>